<reference evidence="4 5" key="1">
    <citation type="submission" date="2017-01" db="EMBL/GenBank/DDBJ databases">
        <authorList>
            <person name="Mah S.A."/>
            <person name="Swanson W.J."/>
            <person name="Moy G.W."/>
            <person name="Vacquier V.D."/>
        </authorList>
    </citation>
    <scope>NUCLEOTIDE SEQUENCE [LARGE SCALE GENOMIC DNA]</scope>
    <source>
        <strain evidence="4 5">DSM 26375</strain>
    </source>
</reference>
<dbReference type="SUPFAM" id="SSF51735">
    <property type="entry name" value="NAD(P)-binding Rossmann-fold domains"/>
    <property type="match status" value="1"/>
</dbReference>
<dbReference type="FunFam" id="3.40.50.720:FF:000084">
    <property type="entry name" value="Short-chain dehydrogenase reductase"/>
    <property type="match status" value="1"/>
</dbReference>
<dbReference type="OrthoDB" id="9792355at2"/>
<dbReference type="GO" id="GO:0016491">
    <property type="term" value="F:oxidoreductase activity"/>
    <property type="evidence" value="ECO:0007669"/>
    <property type="project" value="UniProtKB-KW"/>
</dbReference>
<gene>
    <name evidence="4" type="ORF">SAMN05421774_103301</name>
</gene>
<dbReference type="PROSITE" id="PS00061">
    <property type="entry name" value="ADH_SHORT"/>
    <property type="match status" value="1"/>
</dbReference>
<dbReference type="STRING" id="1086013.SAMN05421774_103301"/>
<protein>
    <submittedName>
        <fullName evidence="4">NAD(P)-dependent dehydrogenase, short-chain alcohol dehydrogenase family</fullName>
    </submittedName>
</protein>
<accession>A0A1N7NCX4</accession>
<dbReference type="Gene3D" id="3.40.50.720">
    <property type="entry name" value="NAD(P)-binding Rossmann-like Domain"/>
    <property type="match status" value="1"/>
</dbReference>
<dbReference type="InterPro" id="IPR057326">
    <property type="entry name" value="KR_dom"/>
</dbReference>
<dbReference type="NCBIfam" id="NF005559">
    <property type="entry name" value="PRK07231.1"/>
    <property type="match status" value="1"/>
</dbReference>
<dbReference type="EMBL" id="FTOT01000003">
    <property type="protein sequence ID" value="SIS96204.1"/>
    <property type="molecule type" value="Genomic_DNA"/>
</dbReference>
<evidence type="ECO:0000259" key="3">
    <source>
        <dbReference type="SMART" id="SM00822"/>
    </source>
</evidence>
<dbReference type="Proteomes" id="UP000186141">
    <property type="component" value="Unassembled WGS sequence"/>
</dbReference>
<evidence type="ECO:0000313" key="5">
    <source>
        <dbReference type="Proteomes" id="UP000186141"/>
    </source>
</evidence>
<keyword evidence="2" id="KW-0560">Oxidoreductase</keyword>
<dbReference type="InterPro" id="IPR036291">
    <property type="entry name" value="NAD(P)-bd_dom_sf"/>
</dbReference>
<name>A0A1N7NCX4_9RHOB</name>
<evidence type="ECO:0000256" key="2">
    <source>
        <dbReference type="ARBA" id="ARBA00023002"/>
    </source>
</evidence>
<dbReference type="PRINTS" id="PR00081">
    <property type="entry name" value="GDHRDH"/>
</dbReference>
<comment type="similarity">
    <text evidence="1">Belongs to the short-chain dehydrogenases/reductases (SDR) family.</text>
</comment>
<dbReference type="InterPro" id="IPR002347">
    <property type="entry name" value="SDR_fam"/>
</dbReference>
<dbReference type="SMART" id="SM00822">
    <property type="entry name" value="PKS_KR"/>
    <property type="match status" value="1"/>
</dbReference>
<organism evidence="4 5">
    <name type="scientific">Gemmobacter megaterium</name>
    <dbReference type="NCBI Taxonomy" id="1086013"/>
    <lineage>
        <taxon>Bacteria</taxon>
        <taxon>Pseudomonadati</taxon>
        <taxon>Pseudomonadota</taxon>
        <taxon>Alphaproteobacteria</taxon>
        <taxon>Rhodobacterales</taxon>
        <taxon>Paracoccaceae</taxon>
        <taxon>Gemmobacter</taxon>
    </lineage>
</organism>
<dbReference type="CDD" id="cd05233">
    <property type="entry name" value="SDR_c"/>
    <property type="match status" value="1"/>
</dbReference>
<dbReference type="PRINTS" id="PR00080">
    <property type="entry name" value="SDRFAMILY"/>
</dbReference>
<dbReference type="RefSeq" id="WP_076530819.1">
    <property type="nucleotide sequence ID" value="NZ_BMEH01000003.1"/>
</dbReference>
<dbReference type="Pfam" id="PF13561">
    <property type="entry name" value="adh_short_C2"/>
    <property type="match status" value="1"/>
</dbReference>
<feature type="domain" description="Ketoreductase" evidence="3">
    <location>
        <begin position="6"/>
        <end position="186"/>
    </location>
</feature>
<dbReference type="InterPro" id="IPR020904">
    <property type="entry name" value="Sc_DH/Rdtase_CS"/>
</dbReference>
<sequence>MGLEGRTALITGGASGIGAAVARRLAAQGAAVALADLNPAALATTAAALTAQGARVLALPLDVTDADAVQSAVAHAGAELGPVRLLVNSAGITGAGAPMGQVSIADWRRVMAVNLDGAFFMMNAAFPVMAAAGGGAVVNVASVMGTVASARFAHYAASKHALIGLTKSAAADGAAMGIRVNSVGPGFIDTPLQDGRMDAARRDHIAAQHLLGRWGTADEVAALIVWLLSAEAAFVTGSHHLVDGGYTAV</sequence>
<dbReference type="PANTHER" id="PTHR24321">
    <property type="entry name" value="DEHYDROGENASES, SHORT CHAIN"/>
    <property type="match status" value="1"/>
</dbReference>
<proteinExistence type="inferred from homology"/>
<dbReference type="PANTHER" id="PTHR24321:SF14">
    <property type="entry name" value="SHORT-CHAIN TYPE DEHYDROGENASE_REDUCTASE BLR2146-RELATED"/>
    <property type="match status" value="1"/>
</dbReference>
<dbReference type="AlphaFoldDB" id="A0A1N7NCX4"/>
<keyword evidence="5" id="KW-1185">Reference proteome</keyword>
<evidence type="ECO:0000256" key="1">
    <source>
        <dbReference type="ARBA" id="ARBA00006484"/>
    </source>
</evidence>
<evidence type="ECO:0000313" key="4">
    <source>
        <dbReference type="EMBL" id="SIS96204.1"/>
    </source>
</evidence>